<protein>
    <submittedName>
        <fullName evidence="2">Uncharacterized protein</fullName>
    </submittedName>
</protein>
<name>A0A8J4DQ52_9ACTN</name>
<keyword evidence="3" id="KW-1185">Reference proteome</keyword>
<organism evidence="2 3">
    <name type="scientific">Virgisporangium aliadipatigenens</name>
    <dbReference type="NCBI Taxonomy" id="741659"/>
    <lineage>
        <taxon>Bacteria</taxon>
        <taxon>Bacillati</taxon>
        <taxon>Actinomycetota</taxon>
        <taxon>Actinomycetes</taxon>
        <taxon>Micromonosporales</taxon>
        <taxon>Micromonosporaceae</taxon>
        <taxon>Virgisporangium</taxon>
    </lineage>
</organism>
<sequence length="109" mass="11579">MIAMRHYGVRVNHGYRLAVDFGTSTTVAMLADPQGRVRPLLFDASPLLSSATGRSGRCSSWRSSARVSGERPRSTHAPGSSDGLANAAAVRAIRTAAGKRCARTPVTPW</sequence>
<evidence type="ECO:0000256" key="1">
    <source>
        <dbReference type="SAM" id="MobiDB-lite"/>
    </source>
</evidence>
<evidence type="ECO:0000313" key="3">
    <source>
        <dbReference type="Proteomes" id="UP000619260"/>
    </source>
</evidence>
<dbReference type="Proteomes" id="UP000619260">
    <property type="component" value="Unassembled WGS sequence"/>
</dbReference>
<accession>A0A8J4DQ52</accession>
<reference evidence="2" key="1">
    <citation type="submission" date="2021-01" db="EMBL/GenBank/DDBJ databases">
        <title>Whole genome shotgun sequence of Virgisporangium aliadipatigenens NBRC 105644.</title>
        <authorList>
            <person name="Komaki H."/>
            <person name="Tamura T."/>
        </authorList>
    </citation>
    <scope>NUCLEOTIDE SEQUENCE</scope>
    <source>
        <strain evidence="2">NBRC 105644</strain>
    </source>
</reference>
<proteinExistence type="predicted"/>
<dbReference type="AlphaFoldDB" id="A0A8J4DQ52"/>
<evidence type="ECO:0000313" key="2">
    <source>
        <dbReference type="EMBL" id="GIJ45581.1"/>
    </source>
</evidence>
<feature type="region of interest" description="Disordered" evidence="1">
    <location>
        <begin position="50"/>
        <end position="85"/>
    </location>
</feature>
<comment type="caution">
    <text evidence="2">The sequence shown here is derived from an EMBL/GenBank/DDBJ whole genome shotgun (WGS) entry which is preliminary data.</text>
</comment>
<gene>
    <name evidence="2" type="ORF">Val02_24670</name>
</gene>
<feature type="compositionally biased region" description="Low complexity" evidence="1">
    <location>
        <begin position="54"/>
        <end position="66"/>
    </location>
</feature>
<dbReference type="EMBL" id="BOPF01000007">
    <property type="protein sequence ID" value="GIJ45581.1"/>
    <property type="molecule type" value="Genomic_DNA"/>
</dbReference>